<accession>A0ABN2QGT9</accession>
<dbReference type="InterPro" id="IPR029045">
    <property type="entry name" value="ClpP/crotonase-like_dom_sf"/>
</dbReference>
<sequence>MIDCGTARGGLGYWAVVPTPVPPVPVLEAAMPVLRSQLDPASDVARADREAVLAMLQRIGELQRKVLAGGGEKYAERHRARGKLLARERLDLLLDEDAPFLELAALAGAHDPAEHVGGVSGIGTVSGVECMIGANDPTVKGGAVGPAGVAKQLRMLEIAERNRLPLISLTESAGADLPRQADIFVPGGASFKGISRLSAAGIPTLSIVFGSSTAGGAYVPGMSEYTVMVKNQAAVYLGGPPLVKMAINEDTDDESLGGADMHARVSGLADYLARDERDAIRIGRQIIADLHWRKAGPGPTQSPDEPLYDPEDLLALAPMDLRRPVEVREILARVLDGSRLSEFKPLYGTTLVCGWGSIHGYPVGVLANNGILFSEEANKGAHFIQLANARDVPLLFVQNITGFMVGSRYERGGIIKDGSKLINAVSNSTVPHVTLMVGASYGAGNYGMSGRAYDPRFVFTWPNHRIAVMGGRELAGVMSIVQRQKAEKAGQPYDEAADAQTREFVEAMVDAQSDAVYASGRLWDDGVIDPRQSRTVLGLALSAIDSAPVAGTRTFAPFRM</sequence>
<protein>
    <submittedName>
        <fullName evidence="3">Carboxyl transferase domain-containing protein</fullName>
    </submittedName>
</protein>
<dbReference type="PROSITE" id="PS50980">
    <property type="entry name" value="COA_CT_NTER"/>
    <property type="match status" value="1"/>
</dbReference>
<evidence type="ECO:0000313" key="4">
    <source>
        <dbReference type="Proteomes" id="UP001499854"/>
    </source>
</evidence>
<evidence type="ECO:0000259" key="2">
    <source>
        <dbReference type="PROSITE" id="PS50989"/>
    </source>
</evidence>
<dbReference type="EMBL" id="BAAAQM010000001">
    <property type="protein sequence ID" value="GAA1951590.1"/>
    <property type="molecule type" value="Genomic_DNA"/>
</dbReference>
<dbReference type="InterPro" id="IPR011763">
    <property type="entry name" value="COA_CT_C"/>
</dbReference>
<keyword evidence="3" id="KW-0808">Transferase</keyword>
<proteinExistence type="predicted"/>
<dbReference type="PROSITE" id="PS50989">
    <property type="entry name" value="COA_CT_CTER"/>
    <property type="match status" value="1"/>
</dbReference>
<dbReference type="SUPFAM" id="SSF52096">
    <property type="entry name" value="ClpP/crotonase"/>
    <property type="match status" value="2"/>
</dbReference>
<feature type="domain" description="CoA carboxyltransferase N-terminal" evidence="1">
    <location>
        <begin position="52"/>
        <end position="302"/>
    </location>
</feature>
<dbReference type="Pfam" id="PF01039">
    <property type="entry name" value="Carboxyl_trans"/>
    <property type="match status" value="1"/>
</dbReference>
<dbReference type="GO" id="GO:0016740">
    <property type="term" value="F:transferase activity"/>
    <property type="evidence" value="ECO:0007669"/>
    <property type="project" value="UniProtKB-KW"/>
</dbReference>
<evidence type="ECO:0000259" key="1">
    <source>
        <dbReference type="PROSITE" id="PS50980"/>
    </source>
</evidence>
<gene>
    <name evidence="3" type="ORF">GCM10009838_03370</name>
</gene>
<feature type="domain" description="CoA carboxyltransferase C-terminal" evidence="2">
    <location>
        <begin position="302"/>
        <end position="560"/>
    </location>
</feature>
<dbReference type="InterPro" id="IPR045190">
    <property type="entry name" value="MCCB/AccD1-like"/>
</dbReference>
<dbReference type="PANTHER" id="PTHR22855">
    <property type="entry name" value="ACETYL, PROPIONYL, PYRUVATE, AND GLUTACONYL CARBOXYLASE-RELATED"/>
    <property type="match status" value="1"/>
</dbReference>
<organism evidence="3 4">
    <name type="scientific">Catenulispora subtropica</name>
    <dbReference type="NCBI Taxonomy" id="450798"/>
    <lineage>
        <taxon>Bacteria</taxon>
        <taxon>Bacillati</taxon>
        <taxon>Actinomycetota</taxon>
        <taxon>Actinomycetes</taxon>
        <taxon>Catenulisporales</taxon>
        <taxon>Catenulisporaceae</taxon>
        <taxon>Catenulispora</taxon>
    </lineage>
</organism>
<comment type="caution">
    <text evidence="3">The sequence shown here is derived from an EMBL/GenBank/DDBJ whole genome shotgun (WGS) entry which is preliminary data.</text>
</comment>
<dbReference type="InterPro" id="IPR011762">
    <property type="entry name" value="COA_CT_N"/>
</dbReference>
<evidence type="ECO:0000313" key="3">
    <source>
        <dbReference type="EMBL" id="GAA1951590.1"/>
    </source>
</evidence>
<dbReference type="InterPro" id="IPR034733">
    <property type="entry name" value="AcCoA_carboxyl_beta"/>
</dbReference>
<keyword evidence="4" id="KW-1185">Reference proteome</keyword>
<name>A0ABN2QGT9_9ACTN</name>
<dbReference type="Proteomes" id="UP001499854">
    <property type="component" value="Unassembled WGS sequence"/>
</dbReference>
<dbReference type="PANTHER" id="PTHR22855:SF46">
    <property type="entry name" value="METHYLCROTONOYL-COA CARBOXYLASE"/>
    <property type="match status" value="1"/>
</dbReference>
<reference evidence="3 4" key="1">
    <citation type="journal article" date="2019" name="Int. J. Syst. Evol. Microbiol.">
        <title>The Global Catalogue of Microorganisms (GCM) 10K type strain sequencing project: providing services to taxonomists for standard genome sequencing and annotation.</title>
        <authorList>
            <consortium name="The Broad Institute Genomics Platform"/>
            <consortium name="The Broad Institute Genome Sequencing Center for Infectious Disease"/>
            <person name="Wu L."/>
            <person name="Ma J."/>
        </authorList>
    </citation>
    <scope>NUCLEOTIDE SEQUENCE [LARGE SCALE GENOMIC DNA]</scope>
    <source>
        <strain evidence="3 4">JCM 16013</strain>
    </source>
</reference>
<dbReference type="Gene3D" id="3.90.226.10">
    <property type="entry name" value="2-enoyl-CoA Hydratase, Chain A, domain 1"/>
    <property type="match status" value="2"/>
</dbReference>